<dbReference type="EMBL" id="FOOQ01000005">
    <property type="protein sequence ID" value="SFG85772.1"/>
    <property type="molecule type" value="Genomic_DNA"/>
</dbReference>
<keyword evidence="3" id="KW-0547">Nucleotide-binding</keyword>
<dbReference type="OrthoDB" id="242658at2157"/>
<dbReference type="InterPro" id="IPR010737">
    <property type="entry name" value="4-carb_acid_sugar_kinase_N"/>
</dbReference>
<keyword evidence="4" id="KW-0418">Kinase</keyword>
<dbReference type="STRING" id="553467.SAMN04488063_3119"/>
<dbReference type="InterPro" id="IPR031475">
    <property type="entry name" value="NBD_C"/>
</dbReference>
<evidence type="ECO:0000256" key="3">
    <source>
        <dbReference type="ARBA" id="ARBA00022741"/>
    </source>
</evidence>
<organism evidence="10 11">
    <name type="scientific">Halopelagius inordinatus</name>
    <dbReference type="NCBI Taxonomy" id="553467"/>
    <lineage>
        <taxon>Archaea</taxon>
        <taxon>Methanobacteriati</taxon>
        <taxon>Methanobacteriota</taxon>
        <taxon>Stenosarchaea group</taxon>
        <taxon>Halobacteria</taxon>
        <taxon>Halobacteriales</taxon>
        <taxon>Haloferacaceae</taxon>
    </lineage>
</organism>
<feature type="domain" description="Four-carbon acid sugar kinase N-terminal" evidence="8">
    <location>
        <begin position="6"/>
        <end position="225"/>
    </location>
</feature>
<keyword evidence="2" id="KW-0808">Transferase</keyword>
<dbReference type="InterPro" id="IPR042213">
    <property type="entry name" value="NBD_C_sf"/>
</dbReference>
<dbReference type="Gene3D" id="3.40.50.10840">
    <property type="entry name" value="Putative sugar-binding, N-terminal domain"/>
    <property type="match status" value="1"/>
</dbReference>
<keyword evidence="11" id="KW-1185">Reference proteome</keyword>
<dbReference type="InterPro" id="IPR037051">
    <property type="entry name" value="4-carb_acid_sugar_kinase_N_sf"/>
</dbReference>
<dbReference type="RefSeq" id="WP_092893491.1">
    <property type="nucleotide sequence ID" value="NZ_FOOQ01000005.1"/>
</dbReference>
<evidence type="ECO:0000313" key="11">
    <source>
        <dbReference type="Proteomes" id="UP000198876"/>
    </source>
</evidence>
<gene>
    <name evidence="10" type="ORF">SAMN04488063_3119</name>
</gene>
<dbReference type="Proteomes" id="UP000198876">
    <property type="component" value="Unassembled WGS sequence"/>
</dbReference>
<dbReference type="Gene3D" id="3.40.980.20">
    <property type="entry name" value="Four-carbon acid sugar kinase, nucleotide binding domain"/>
    <property type="match status" value="1"/>
</dbReference>
<dbReference type="GO" id="GO:0005524">
    <property type="term" value="F:ATP binding"/>
    <property type="evidence" value="ECO:0007669"/>
    <property type="project" value="UniProtKB-KW"/>
</dbReference>
<evidence type="ECO:0000256" key="4">
    <source>
        <dbReference type="ARBA" id="ARBA00022777"/>
    </source>
</evidence>
<accession>A0A1I2V957</accession>
<proteinExistence type="inferred from homology"/>
<reference evidence="11" key="1">
    <citation type="submission" date="2016-10" db="EMBL/GenBank/DDBJ databases">
        <authorList>
            <person name="Varghese N."/>
            <person name="Submissions S."/>
        </authorList>
    </citation>
    <scope>NUCLEOTIDE SEQUENCE [LARGE SCALE GENOMIC DNA]</scope>
    <source>
        <strain evidence="11">CGMCC 1.7739</strain>
    </source>
</reference>
<comment type="similarity">
    <text evidence="1">Belongs to the four-carbon acid sugar kinase family.</text>
</comment>
<keyword evidence="5" id="KW-0067">ATP-binding</keyword>
<dbReference type="Pfam" id="PF17042">
    <property type="entry name" value="NBD_C"/>
    <property type="match status" value="1"/>
</dbReference>
<evidence type="ECO:0000256" key="5">
    <source>
        <dbReference type="ARBA" id="ARBA00022840"/>
    </source>
</evidence>
<dbReference type="Pfam" id="PF07005">
    <property type="entry name" value="SBD_N"/>
    <property type="match status" value="1"/>
</dbReference>
<evidence type="ECO:0000256" key="7">
    <source>
        <dbReference type="SAM" id="MobiDB-lite"/>
    </source>
</evidence>
<keyword evidence="6" id="KW-0119">Carbohydrate metabolism</keyword>
<dbReference type="GO" id="GO:0016301">
    <property type="term" value="F:kinase activity"/>
    <property type="evidence" value="ECO:0007669"/>
    <property type="project" value="UniProtKB-KW"/>
</dbReference>
<feature type="region of interest" description="Disordered" evidence="7">
    <location>
        <begin position="345"/>
        <end position="365"/>
    </location>
</feature>
<protein>
    <submittedName>
        <fullName evidence="10">Uncharacterized conserved protein YgbK, DUF1537 family</fullName>
    </submittedName>
</protein>
<sequence>MHPSALVVADDLTGATDTGHEFAARGLRTLVSTFDASTTDAGSQTDVRVVDTDSRYADPTDAAVRVERVISDGDAGFVYKKVDSTLRGNLVAEVDAAVNATGADVALVAPASPRNGRTTVEGYHLVDGVPVSETDAGNDPDKPVETSHLPTRFAPSSFPVVRLPVNRVAAGAAAVAADLEATAAEGRTVVVADASNERHLDAVASGGARADCSVVYVGSAGLARYVETPPPAADGPPSVPGRERSVLCVVGSTNPATVEQIRALPDASVVSLDVETAVESPATASDDAAADCEARLKRSGLAALVSAPDPDAPNRAAEAGRRLGLDGAEVRARVGEALAGTVERLWRGGESEDDGGGNAADGSSPESLFVTGGAVAADVFDALDARGVLLTGESVEEGIPLGRVAGGVADGTPVVTKAGAFGSSGAIRKCAARLGGRDDFE</sequence>
<dbReference type="SUPFAM" id="SSF142764">
    <property type="entry name" value="YgbK-like"/>
    <property type="match status" value="1"/>
</dbReference>
<evidence type="ECO:0000313" key="10">
    <source>
        <dbReference type="EMBL" id="SFG85772.1"/>
    </source>
</evidence>
<feature type="domain" description="Four-carbon acid sugar kinase nucleotide binding" evidence="9">
    <location>
        <begin position="247"/>
        <end position="425"/>
    </location>
</feature>
<evidence type="ECO:0000259" key="8">
    <source>
        <dbReference type="Pfam" id="PF07005"/>
    </source>
</evidence>
<evidence type="ECO:0000259" key="9">
    <source>
        <dbReference type="Pfam" id="PF17042"/>
    </source>
</evidence>
<evidence type="ECO:0000256" key="1">
    <source>
        <dbReference type="ARBA" id="ARBA00005715"/>
    </source>
</evidence>
<evidence type="ECO:0000256" key="2">
    <source>
        <dbReference type="ARBA" id="ARBA00022679"/>
    </source>
</evidence>
<evidence type="ECO:0000256" key="6">
    <source>
        <dbReference type="ARBA" id="ARBA00023277"/>
    </source>
</evidence>
<name>A0A1I2V957_9EURY</name>
<dbReference type="AlphaFoldDB" id="A0A1I2V957"/>